<feature type="region of interest" description="Disordered" evidence="1">
    <location>
        <begin position="1"/>
        <end position="22"/>
    </location>
</feature>
<evidence type="ECO:0000256" key="1">
    <source>
        <dbReference type="SAM" id="MobiDB-lite"/>
    </source>
</evidence>
<dbReference type="VEuPathDB" id="FungiDB:PMAA_072980"/>
<dbReference type="EMBL" id="DS995900">
    <property type="protein sequence ID" value="EEA26222.1"/>
    <property type="molecule type" value="Genomic_DNA"/>
</dbReference>
<dbReference type="Proteomes" id="UP000001294">
    <property type="component" value="Unassembled WGS sequence"/>
</dbReference>
<accession>B6QA58</accession>
<reference evidence="3" key="1">
    <citation type="journal article" date="2015" name="Genome Announc.">
        <title>Genome sequence of the AIDS-associated pathogen Penicillium marneffei (ATCC18224) and its near taxonomic relative Talaromyces stipitatus (ATCC10500).</title>
        <authorList>
            <person name="Nierman W.C."/>
            <person name="Fedorova-Abrams N.D."/>
            <person name="Andrianopoulos A."/>
        </authorList>
    </citation>
    <scope>NUCLEOTIDE SEQUENCE [LARGE SCALE GENOMIC DNA]</scope>
    <source>
        <strain evidence="3">ATCC 18224 / CBS 334.59 / QM 7333</strain>
    </source>
</reference>
<feature type="compositionally biased region" description="Polar residues" evidence="1">
    <location>
        <begin position="1"/>
        <end position="13"/>
    </location>
</feature>
<proteinExistence type="predicted"/>
<evidence type="ECO:0000313" key="2">
    <source>
        <dbReference type="EMBL" id="EEA26222.1"/>
    </source>
</evidence>
<name>B6QA58_TALMQ</name>
<gene>
    <name evidence="2" type="ORF">PMAA_072980</name>
</gene>
<sequence length="145" mass="15501">MNETKQTQFSLQQGPDRKRSWRERLHPSAWLVSMVLNGGVDHLPPKANSSCLESLLPLRSIGQSVGSRKADKLNWRVPGHVFPSPFALPSSGTPVLPGGPVYKCPPSLPSSPISTSLPILPKAAPAPPFSLLASPPTSFHLSPLA</sequence>
<evidence type="ECO:0000313" key="3">
    <source>
        <dbReference type="Proteomes" id="UP000001294"/>
    </source>
</evidence>
<keyword evidence="3" id="KW-1185">Reference proteome</keyword>
<dbReference type="HOGENOM" id="CLU_1787478_0_0_1"/>
<protein>
    <submittedName>
        <fullName evidence="2">Uncharacterized protein</fullName>
    </submittedName>
</protein>
<organism evidence="2 3">
    <name type="scientific">Talaromyces marneffei (strain ATCC 18224 / CBS 334.59 / QM 7333)</name>
    <name type="common">Penicillium marneffei</name>
    <dbReference type="NCBI Taxonomy" id="441960"/>
    <lineage>
        <taxon>Eukaryota</taxon>
        <taxon>Fungi</taxon>
        <taxon>Dikarya</taxon>
        <taxon>Ascomycota</taxon>
        <taxon>Pezizomycotina</taxon>
        <taxon>Eurotiomycetes</taxon>
        <taxon>Eurotiomycetidae</taxon>
        <taxon>Eurotiales</taxon>
        <taxon>Trichocomaceae</taxon>
        <taxon>Talaromyces</taxon>
        <taxon>Talaromyces sect. Talaromyces</taxon>
    </lineage>
</organism>
<dbReference type="AlphaFoldDB" id="B6QA58"/>